<evidence type="ECO:0000313" key="1">
    <source>
        <dbReference type="EMBL" id="KAH9303987.1"/>
    </source>
</evidence>
<reference evidence="1 2" key="1">
    <citation type="journal article" date="2021" name="Nat. Plants">
        <title>The Taxus genome provides insights into paclitaxel biosynthesis.</title>
        <authorList>
            <person name="Xiong X."/>
            <person name="Gou J."/>
            <person name="Liao Q."/>
            <person name="Li Y."/>
            <person name="Zhou Q."/>
            <person name="Bi G."/>
            <person name="Li C."/>
            <person name="Du R."/>
            <person name="Wang X."/>
            <person name="Sun T."/>
            <person name="Guo L."/>
            <person name="Liang H."/>
            <person name="Lu P."/>
            <person name="Wu Y."/>
            <person name="Zhang Z."/>
            <person name="Ro D.K."/>
            <person name="Shang Y."/>
            <person name="Huang S."/>
            <person name="Yan J."/>
        </authorList>
    </citation>
    <scope>NUCLEOTIDE SEQUENCE [LARGE SCALE GENOMIC DNA]</scope>
    <source>
        <strain evidence="1">Ta-2019</strain>
    </source>
</reference>
<protein>
    <submittedName>
        <fullName evidence="1">Uncharacterized protein</fullName>
    </submittedName>
</protein>
<feature type="non-terminal residue" evidence="1">
    <location>
        <position position="394"/>
    </location>
</feature>
<organism evidence="1 2">
    <name type="scientific">Taxus chinensis</name>
    <name type="common">Chinese yew</name>
    <name type="synonym">Taxus wallichiana var. chinensis</name>
    <dbReference type="NCBI Taxonomy" id="29808"/>
    <lineage>
        <taxon>Eukaryota</taxon>
        <taxon>Viridiplantae</taxon>
        <taxon>Streptophyta</taxon>
        <taxon>Embryophyta</taxon>
        <taxon>Tracheophyta</taxon>
        <taxon>Spermatophyta</taxon>
        <taxon>Pinopsida</taxon>
        <taxon>Pinidae</taxon>
        <taxon>Conifers II</taxon>
        <taxon>Cupressales</taxon>
        <taxon>Taxaceae</taxon>
        <taxon>Taxus</taxon>
    </lineage>
</organism>
<feature type="non-terminal residue" evidence="1">
    <location>
        <position position="1"/>
    </location>
</feature>
<dbReference type="SUPFAM" id="SSF48371">
    <property type="entry name" value="ARM repeat"/>
    <property type="match status" value="1"/>
</dbReference>
<evidence type="ECO:0000313" key="2">
    <source>
        <dbReference type="Proteomes" id="UP000824469"/>
    </source>
</evidence>
<dbReference type="PANTHER" id="PTHR14873:SF1">
    <property type="entry name" value="OS06G0694100 PROTEIN"/>
    <property type="match status" value="1"/>
</dbReference>
<dbReference type="InterPro" id="IPR016024">
    <property type="entry name" value="ARM-type_fold"/>
</dbReference>
<dbReference type="AlphaFoldDB" id="A0AA38FJ15"/>
<gene>
    <name evidence="1" type="ORF">KI387_008391</name>
</gene>
<dbReference type="OMA" id="QFERAWN"/>
<comment type="caution">
    <text evidence="1">The sequence shown here is derived from an EMBL/GenBank/DDBJ whole genome shotgun (WGS) entry which is preliminary data.</text>
</comment>
<sequence length="394" mass="44845">LSSQLYEILETTQHNIVDEKSAEIKDALELLLPAKDGKWLDKNTSETQDVTNFFLCCAALASADVNAGAMMSWIPKDLSVFAAKALMDLAETLYADLEQNLIKVSASYQISYRDKGLDLTKITYDKRLVLELMPITFPMLKDAIKSTCSNYKDDDLGSSLPSASISSAVIASHQMRWCLNQVKHPYLGPSCALVIPCALMALDHWSPEVKMQAISTFVHLAKNLNSAELGWYKDAILDASCRNIPGSERFWQSIVEMVVALVICIEGRNPRAYWYRELLDAMLGEMERHSADKERRIIWLQHIEPLFEAMGLVILAFFKRLFPLLFHWLHAKDDTTVILVLKRVITITKLTWIRKTPYVQRLVEELVLAYKESWTRKYGSDIRNGVVQVLELLK</sequence>
<dbReference type="PANTHER" id="PTHR14873">
    <property type="entry name" value="OS06G0694100 PROTEIN"/>
    <property type="match status" value="1"/>
</dbReference>
<name>A0AA38FJ15_TAXCH</name>
<keyword evidence="2" id="KW-1185">Reference proteome</keyword>
<proteinExistence type="predicted"/>
<accession>A0AA38FJ15</accession>
<dbReference type="EMBL" id="JAHRHJ020000008">
    <property type="protein sequence ID" value="KAH9303987.1"/>
    <property type="molecule type" value="Genomic_DNA"/>
</dbReference>
<dbReference type="Proteomes" id="UP000824469">
    <property type="component" value="Unassembled WGS sequence"/>
</dbReference>